<reference evidence="2" key="1">
    <citation type="journal article" date="2019" name="Int. J. Syst. Evol. Microbiol.">
        <title>The Global Catalogue of Microorganisms (GCM) 10K type strain sequencing project: providing services to taxonomists for standard genome sequencing and annotation.</title>
        <authorList>
            <consortium name="The Broad Institute Genomics Platform"/>
            <consortium name="The Broad Institute Genome Sequencing Center for Infectious Disease"/>
            <person name="Wu L."/>
            <person name="Ma J."/>
        </authorList>
    </citation>
    <scope>NUCLEOTIDE SEQUENCE [LARGE SCALE GENOMIC DNA]</scope>
    <source>
        <strain evidence="2">CCM 8912</strain>
    </source>
</reference>
<evidence type="ECO:0000313" key="1">
    <source>
        <dbReference type="EMBL" id="MFD1441584.1"/>
    </source>
</evidence>
<organism evidence="1 2">
    <name type="scientific">Lacticaseibacillus hegangensis</name>
    <dbReference type="NCBI Taxonomy" id="2486010"/>
    <lineage>
        <taxon>Bacteria</taxon>
        <taxon>Bacillati</taxon>
        <taxon>Bacillota</taxon>
        <taxon>Bacilli</taxon>
        <taxon>Lactobacillales</taxon>
        <taxon>Lactobacillaceae</taxon>
        <taxon>Lacticaseibacillus</taxon>
    </lineage>
</organism>
<dbReference type="GO" id="GO:0005524">
    <property type="term" value="F:ATP binding"/>
    <property type="evidence" value="ECO:0007669"/>
    <property type="project" value="UniProtKB-KW"/>
</dbReference>
<sequence>MTLFHPQMAQSFRDHVQTLFAPGTTSFVFVSADSLSQTFAAYTQAFVSGGCTKALALVDETDTGIVPYLSVRANLLINSRGQALNQLPEALRQDTLFLDQPASQLTPAESLYVQFFRGLMGKRPVILAKGLPAAMVPTETRAFLSFANQALAGTHSRFVILTADQSLIDAHPDHSFTRAPSLAAASDGTKKHA</sequence>
<dbReference type="Proteomes" id="UP001597212">
    <property type="component" value="Unassembled WGS sequence"/>
</dbReference>
<name>A0ABW4CXQ6_9LACO</name>
<evidence type="ECO:0000313" key="2">
    <source>
        <dbReference type="Proteomes" id="UP001597212"/>
    </source>
</evidence>
<proteinExistence type="predicted"/>
<keyword evidence="1" id="KW-0547">Nucleotide-binding</keyword>
<accession>A0ABW4CXQ6</accession>
<protein>
    <submittedName>
        <fullName evidence="1">Branched-chain amino acid ABC transporter ATP-binding protein</fullName>
    </submittedName>
</protein>
<keyword evidence="2" id="KW-1185">Reference proteome</keyword>
<dbReference type="EMBL" id="JBHTOK010000071">
    <property type="protein sequence ID" value="MFD1441584.1"/>
    <property type="molecule type" value="Genomic_DNA"/>
</dbReference>
<gene>
    <name evidence="1" type="ORF">ACFQ5K_09390</name>
</gene>
<keyword evidence="1" id="KW-0067">ATP-binding</keyword>
<dbReference type="RefSeq" id="WP_379909645.1">
    <property type="nucleotide sequence ID" value="NZ_JBHTOK010000071.1"/>
</dbReference>
<comment type="caution">
    <text evidence="1">The sequence shown here is derived from an EMBL/GenBank/DDBJ whole genome shotgun (WGS) entry which is preliminary data.</text>
</comment>